<evidence type="ECO:0000256" key="1">
    <source>
        <dbReference type="SAM" id="Phobius"/>
    </source>
</evidence>
<keyword evidence="3" id="KW-1185">Reference proteome</keyword>
<sequence>MKWFKKERENDPSVEVVAQRIASKILKVQRRLADNLNTKAKDIPKKKLAIMLGFIALAFGGYSLWLILSLFR</sequence>
<evidence type="ECO:0000313" key="2">
    <source>
        <dbReference type="EMBL" id="MFC4213371.1"/>
    </source>
</evidence>
<proteinExistence type="predicted"/>
<comment type="caution">
    <text evidence="2">The sequence shown here is derived from an EMBL/GenBank/DDBJ whole genome shotgun (WGS) entry which is preliminary data.</text>
</comment>
<accession>A0ABV8PGL1</accession>
<feature type="transmembrane region" description="Helical" evidence="1">
    <location>
        <begin position="48"/>
        <end position="71"/>
    </location>
</feature>
<dbReference type="RefSeq" id="WP_378988514.1">
    <property type="nucleotide sequence ID" value="NZ_JBHSBW010000016.1"/>
</dbReference>
<dbReference type="EMBL" id="JBHSBW010000016">
    <property type="protein sequence ID" value="MFC4213371.1"/>
    <property type="molecule type" value="Genomic_DNA"/>
</dbReference>
<gene>
    <name evidence="2" type="ORF">ACFOWA_19420</name>
</gene>
<protein>
    <submittedName>
        <fullName evidence="2">Uncharacterized protein</fullName>
    </submittedName>
</protein>
<name>A0ABV8PGL1_9SPHI</name>
<organism evidence="2 3">
    <name type="scientific">Pedobacter lithocola</name>
    <dbReference type="NCBI Taxonomy" id="1908239"/>
    <lineage>
        <taxon>Bacteria</taxon>
        <taxon>Pseudomonadati</taxon>
        <taxon>Bacteroidota</taxon>
        <taxon>Sphingobacteriia</taxon>
        <taxon>Sphingobacteriales</taxon>
        <taxon>Sphingobacteriaceae</taxon>
        <taxon>Pedobacter</taxon>
    </lineage>
</organism>
<reference evidence="3" key="1">
    <citation type="journal article" date="2019" name="Int. J. Syst. Evol. Microbiol.">
        <title>The Global Catalogue of Microorganisms (GCM) 10K type strain sequencing project: providing services to taxonomists for standard genome sequencing and annotation.</title>
        <authorList>
            <consortium name="The Broad Institute Genomics Platform"/>
            <consortium name="The Broad Institute Genome Sequencing Center for Infectious Disease"/>
            <person name="Wu L."/>
            <person name="Ma J."/>
        </authorList>
    </citation>
    <scope>NUCLEOTIDE SEQUENCE [LARGE SCALE GENOMIC DNA]</scope>
    <source>
        <strain evidence="3">CCM 8691</strain>
    </source>
</reference>
<dbReference type="Proteomes" id="UP001595789">
    <property type="component" value="Unassembled WGS sequence"/>
</dbReference>
<keyword evidence="1" id="KW-1133">Transmembrane helix</keyword>
<keyword evidence="1" id="KW-0472">Membrane</keyword>
<keyword evidence="1" id="KW-0812">Transmembrane</keyword>
<evidence type="ECO:0000313" key="3">
    <source>
        <dbReference type="Proteomes" id="UP001595789"/>
    </source>
</evidence>